<dbReference type="GO" id="GO:0009099">
    <property type="term" value="P:L-valine biosynthetic process"/>
    <property type="evidence" value="ECO:0007669"/>
    <property type="project" value="UniProtKB-UniRule"/>
</dbReference>
<dbReference type="AlphaFoldDB" id="A0A921F4B0"/>
<proteinExistence type="inferred from homology"/>
<comment type="caution">
    <text evidence="5">The sequence shown here is derived from an EMBL/GenBank/DDBJ whole genome shotgun (WGS) entry which is preliminary data.</text>
</comment>
<gene>
    <name evidence="5" type="ORF">K8V11_04885</name>
</gene>
<reference evidence="5" key="2">
    <citation type="submission" date="2021-09" db="EMBL/GenBank/DDBJ databases">
        <authorList>
            <person name="Gilroy R."/>
        </authorList>
    </citation>
    <scope>NUCLEOTIDE SEQUENCE</scope>
    <source>
        <strain evidence="5">ChiGjej1B1-18357</strain>
    </source>
</reference>
<sequence length="32" mass="3730">LRAKFAEHPIETTGKELRDMMSWVDRPITETA</sequence>
<evidence type="ECO:0000256" key="1">
    <source>
        <dbReference type="ARBA" id="ARBA00050043"/>
    </source>
</evidence>
<accession>A0A921F4B0</accession>
<comment type="caution">
    <text evidence="3">Lacks conserved residue(s) required for the propagation of feature annotation.</text>
</comment>
<keyword evidence="3" id="KW-0560">Oxidoreductase</keyword>
<dbReference type="PROSITE" id="PS51851">
    <property type="entry name" value="KARI_C"/>
    <property type="match status" value="1"/>
</dbReference>
<evidence type="ECO:0000313" key="5">
    <source>
        <dbReference type="EMBL" id="HJE90323.1"/>
    </source>
</evidence>
<feature type="domain" description="KARI C-terminal knotted" evidence="4">
    <location>
        <begin position="1"/>
        <end position="24"/>
    </location>
</feature>
<dbReference type="InterPro" id="IPR008927">
    <property type="entry name" value="6-PGluconate_DH-like_C_sf"/>
</dbReference>
<evidence type="ECO:0000256" key="2">
    <source>
        <dbReference type="ARBA" id="ARBA00050044"/>
    </source>
</evidence>
<keyword evidence="3" id="KW-0100">Branched-chain amino acid biosynthesis</keyword>
<dbReference type="Gene3D" id="6.10.240.10">
    <property type="match status" value="1"/>
</dbReference>
<dbReference type="EMBL" id="DYXM01000090">
    <property type="protein sequence ID" value="HJE90323.1"/>
    <property type="molecule type" value="Genomic_DNA"/>
</dbReference>
<keyword evidence="3" id="KW-0028">Amino-acid biosynthesis</keyword>
<evidence type="ECO:0000256" key="3">
    <source>
        <dbReference type="PROSITE-ProRule" id="PRU01198"/>
    </source>
</evidence>
<dbReference type="InterPro" id="IPR000506">
    <property type="entry name" value="KARI_C"/>
</dbReference>
<dbReference type="RefSeq" id="WP_303911315.1">
    <property type="nucleotide sequence ID" value="NZ_DYXM01000090.1"/>
</dbReference>
<dbReference type="GO" id="GO:0009097">
    <property type="term" value="P:isoleucine biosynthetic process"/>
    <property type="evidence" value="ECO:0007669"/>
    <property type="project" value="UniProtKB-UniRule"/>
</dbReference>
<organism evidence="5 6">
    <name type="scientific">Dietzia timorensis</name>
    <dbReference type="NCBI Taxonomy" id="499555"/>
    <lineage>
        <taxon>Bacteria</taxon>
        <taxon>Bacillati</taxon>
        <taxon>Actinomycetota</taxon>
        <taxon>Actinomycetes</taxon>
        <taxon>Mycobacteriales</taxon>
        <taxon>Dietziaceae</taxon>
        <taxon>Dietzia</taxon>
    </lineage>
</organism>
<comment type="similarity">
    <text evidence="3">Belongs to the ketol-acid reductoisomerase family.</text>
</comment>
<protein>
    <recommendedName>
        <fullName evidence="2">Ketol-acid reductoisomerase type 1</fullName>
    </recommendedName>
    <alternativeName>
        <fullName evidence="1">Ketol-acid reductoisomerase type I</fullName>
    </alternativeName>
</protein>
<reference evidence="5" key="1">
    <citation type="journal article" date="2021" name="PeerJ">
        <title>Extensive microbial diversity within the chicken gut microbiome revealed by metagenomics and culture.</title>
        <authorList>
            <person name="Gilroy R."/>
            <person name="Ravi A."/>
            <person name="Getino M."/>
            <person name="Pursley I."/>
            <person name="Horton D.L."/>
            <person name="Alikhan N.F."/>
            <person name="Baker D."/>
            <person name="Gharbi K."/>
            <person name="Hall N."/>
            <person name="Watson M."/>
            <person name="Adriaenssens E.M."/>
            <person name="Foster-Nyarko E."/>
            <person name="Jarju S."/>
            <person name="Secka A."/>
            <person name="Antonio M."/>
            <person name="Oren A."/>
            <person name="Chaudhuri R.R."/>
            <person name="La Ragione R."/>
            <person name="Hildebrand F."/>
            <person name="Pallen M.J."/>
        </authorList>
    </citation>
    <scope>NUCLEOTIDE SEQUENCE</scope>
    <source>
        <strain evidence="5">ChiGjej1B1-18357</strain>
    </source>
</reference>
<name>A0A921F4B0_9ACTN</name>
<dbReference type="GO" id="GO:0004455">
    <property type="term" value="F:ketol-acid reductoisomerase activity"/>
    <property type="evidence" value="ECO:0007669"/>
    <property type="project" value="UniProtKB-UniRule"/>
</dbReference>
<dbReference type="SUPFAM" id="SSF48179">
    <property type="entry name" value="6-phosphogluconate dehydrogenase C-terminal domain-like"/>
    <property type="match status" value="1"/>
</dbReference>
<dbReference type="Proteomes" id="UP000776650">
    <property type="component" value="Unassembled WGS sequence"/>
</dbReference>
<evidence type="ECO:0000313" key="6">
    <source>
        <dbReference type="Proteomes" id="UP000776650"/>
    </source>
</evidence>
<feature type="non-terminal residue" evidence="5">
    <location>
        <position position="1"/>
    </location>
</feature>
<evidence type="ECO:0000259" key="4">
    <source>
        <dbReference type="PROSITE" id="PS51851"/>
    </source>
</evidence>